<proteinExistence type="predicted"/>
<evidence type="ECO:0000256" key="2">
    <source>
        <dbReference type="SAM" id="Phobius"/>
    </source>
</evidence>
<keyword evidence="4" id="KW-1185">Reference proteome</keyword>
<dbReference type="Pfam" id="PF05137">
    <property type="entry name" value="PilN"/>
    <property type="match status" value="1"/>
</dbReference>
<keyword evidence="2" id="KW-1133">Transmembrane helix</keyword>
<dbReference type="InterPro" id="IPR052534">
    <property type="entry name" value="Extracell_DNA_Util/SecSys_Comp"/>
</dbReference>
<feature type="transmembrane region" description="Helical" evidence="2">
    <location>
        <begin position="24"/>
        <end position="46"/>
    </location>
</feature>
<keyword evidence="2" id="KW-0812">Transmembrane</keyword>
<dbReference type="GO" id="GO:0043107">
    <property type="term" value="P:type IV pilus-dependent motility"/>
    <property type="evidence" value="ECO:0007669"/>
    <property type="project" value="TreeGrafter"/>
</dbReference>
<dbReference type="GO" id="GO:0043683">
    <property type="term" value="P:type IV pilus assembly"/>
    <property type="evidence" value="ECO:0007669"/>
    <property type="project" value="TreeGrafter"/>
</dbReference>
<reference evidence="3" key="1">
    <citation type="journal article" date="2014" name="Int. J. Syst. Evol. Microbiol.">
        <title>Complete genome sequence of Corynebacterium casei LMG S-19264T (=DSM 44701T), isolated from a smear-ripened cheese.</title>
        <authorList>
            <consortium name="US DOE Joint Genome Institute (JGI-PGF)"/>
            <person name="Walter F."/>
            <person name="Albersmeier A."/>
            <person name="Kalinowski J."/>
            <person name="Ruckert C."/>
        </authorList>
    </citation>
    <scope>NUCLEOTIDE SEQUENCE</scope>
    <source>
        <strain evidence="3">CGMCC 1.12181</strain>
    </source>
</reference>
<dbReference type="EMBL" id="BMEO01000001">
    <property type="protein sequence ID" value="GGF83995.1"/>
    <property type="molecule type" value="Genomic_DNA"/>
</dbReference>
<accession>A0A917CDK5</accession>
<organism evidence="3 4">
    <name type="scientific">Marinicella pacifica</name>
    <dbReference type="NCBI Taxonomy" id="1171543"/>
    <lineage>
        <taxon>Bacteria</taxon>
        <taxon>Pseudomonadati</taxon>
        <taxon>Pseudomonadota</taxon>
        <taxon>Gammaproteobacteria</taxon>
        <taxon>Lysobacterales</taxon>
        <taxon>Marinicellaceae</taxon>
        <taxon>Marinicella</taxon>
    </lineage>
</organism>
<protein>
    <submittedName>
        <fullName evidence="3">Fimbrial protein</fullName>
    </submittedName>
</protein>
<feature type="coiled-coil region" evidence="1">
    <location>
        <begin position="50"/>
        <end position="87"/>
    </location>
</feature>
<reference evidence="3" key="2">
    <citation type="submission" date="2020-09" db="EMBL/GenBank/DDBJ databases">
        <authorList>
            <person name="Sun Q."/>
            <person name="Zhou Y."/>
        </authorList>
    </citation>
    <scope>NUCLEOTIDE SEQUENCE</scope>
    <source>
        <strain evidence="3">CGMCC 1.12181</strain>
    </source>
</reference>
<dbReference type="AlphaFoldDB" id="A0A917CDK5"/>
<name>A0A917CDK5_9GAMM</name>
<keyword evidence="2" id="KW-0472">Membrane</keyword>
<dbReference type="Proteomes" id="UP000605253">
    <property type="component" value="Unassembled WGS sequence"/>
</dbReference>
<keyword evidence="1" id="KW-0175">Coiled coil</keyword>
<evidence type="ECO:0000256" key="1">
    <source>
        <dbReference type="SAM" id="Coils"/>
    </source>
</evidence>
<dbReference type="PANTHER" id="PTHR40278">
    <property type="entry name" value="DNA UTILIZATION PROTEIN HOFN"/>
    <property type="match status" value="1"/>
</dbReference>
<evidence type="ECO:0000313" key="4">
    <source>
        <dbReference type="Proteomes" id="UP000605253"/>
    </source>
</evidence>
<evidence type="ECO:0000313" key="3">
    <source>
        <dbReference type="EMBL" id="GGF83995.1"/>
    </source>
</evidence>
<dbReference type="PANTHER" id="PTHR40278:SF2">
    <property type="entry name" value="TYPE IV PILUS INNER MEMBRANE COMPONENT PILN"/>
    <property type="match status" value="1"/>
</dbReference>
<dbReference type="InterPro" id="IPR007813">
    <property type="entry name" value="PilN"/>
</dbReference>
<sequence>MTDMVKINLLPWREERRQQLTKEFYIMLGISAAVALLLFILAFYYYNQSLEFQNKRNSFLTAEIKKLDDKIAEIKELESKKAGLIARQQVIEELQASRTQMVHLFDEMVKTIPNGVFLEKITQQGKVITLEGYSQSHSRVSDYMRKLEKSEWFADVELEYIKADTTLVSHEQKFKLSVKLVNPNLKDDSVEEVQS</sequence>
<gene>
    <name evidence="3" type="primary">pilN</name>
    <name evidence="3" type="ORF">GCM10011365_01170</name>
</gene>
<comment type="caution">
    <text evidence="3">The sequence shown here is derived from an EMBL/GenBank/DDBJ whole genome shotgun (WGS) entry which is preliminary data.</text>
</comment>